<evidence type="ECO:0000259" key="2">
    <source>
        <dbReference type="PROSITE" id="PS50181"/>
    </source>
</evidence>
<sequence length="223" mass="25105">MKITKRVPHPRASDSTKSCKTGGKSTSSLSLLKAKSRMEIDLPPEIIEMIVLQLPLSKVLDIMQLSKSWKNAIKGSKILQRALFLLPAVKKGGQKCSGKGDELESIACRDDEDQEVVECWREGDENGPIIRPVFNPLLLDFFFFSPSDSFEMTEFSKIGDFRNGRPFKTNINALLHAGDSWRNVLMLQPMCKSIFIPLVGKTGHQQNRMARRDGGERKWCHDG</sequence>
<dbReference type="Pfam" id="PF00646">
    <property type="entry name" value="F-box"/>
    <property type="match status" value="1"/>
</dbReference>
<dbReference type="InterPro" id="IPR001810">
    <property type="entry name" value="F-box_dom"/>
</dbReference>
<dbReference type="EMBL" id="FJUY01000002">
    <property type="protein sequence ID" value="CZT16473.1"/>
    <property type="molecule type" value="Genomic_DNA"/>
</dbReference>
<dbReference type="GeneID" id="35597536"/>
<dbReference type="RefSeq" id="XP_023623366.1">
    <property type="nucleotide sequence ID" value="XM_023767598.1"/>
</dbReference>
<organism evidence="3 4">
    <name type="scientific">Ramularia collo-cygni</name>
    <dbReference type="NCBI Taxonomy" id="112498"/>
    <lineage>
        <taxon>Eukaryota</taxon>
        <taxon>Fungi</taxon>
        <taxon>Dikarya</taxon>
        <taxon>Ascomycota</taxon>
        <taxon>Pezizomycotina</taxon>
        <taxon>Dothideomycetes</taxon>
        <taxon>Dothideomycetidae</taxon>
        <taxon>Mycosphaerellales</taxon>
        <taxon>Mycosphaerellaceae</taxon>
        <taxon>Ramularia</taxon>
    </lineage>
</organism>
<dbReference type="InterPro" id="IPR036047">
    <property type="entry name" value="F-box-like_dom_sf"/>
</dbReference>
<dbReference type="AlphaFoldDB" id="A0A2D3V7Z0"/>
<gene>
    <name evidence="3" type="ORF">RCC_02316</name>
</gene>
<evidence type="ECO:0000313" key="4">
    <source>
        <dbReference type="Proteomes" id="UP000225277"/>
    </source>
</evidence>
<evidence type="ECO:0000256" key="1">
    <source>
        <dbReference type="SAM" id="MobiDB-lite"/>
    </source>
</evidence>
<keyword evidence="4" id="KW-1185">Reference proteome</keyword>
<dbReference type="Proteomes" id="UP000225277">
    <property type="component" value="Unassembled WGS sequence"/>
</dbReference>
<name>A0A2D3V7Z0_9PEZI</name>
<dbReference type="PROSITE" id="PS50181">
    <property type="entry name" value="FBOX"/>
    <property type="match status" value="1"/>
</dbReference>
<reference evidence="3 4" key="1">
    <citation type="submission" date="2016-03" db="EMBL/GenBank/DDBJ databases">
        <authorList>
            <person name="Ploux O."/>
        </authorList>
    </citation>
    <scope>NUCLEOTIDE SEQUENCE [LARGE SCALE GENOMIC DNA]</scope>
    <source>
        <strain evidence="3 4">URUG2</strain>
    </source>
</reference>
<protein>
    <recommendedName>
        <fullName evidence="2">F-box domain-containing protein</fullName>
    </recommendedName>
</protein>
<evidence type="ECO:0000313" key="3">
    <source>
        <dbReference type="EMBL" id="CZT16473.1"/>
    </source>
</evidence>
<dbReference type="OrthoDB" id="3800738at2759"/>
<proteinExistence type="predicted"/>
<dbReference type="SMART" id="SM00256">
    <property type="entry name" value="FBOX"/>
    <property type="match status" value="1"/>
</dbReference>
<dbReference type="SUPFAM" id="SSF81383">
    <property type="entry name" value="F-box domain"/>
    <property type="match status" value="1"/>
</dbReference>
<feature type="domain" description="F-box" evidence="2">
    <location>
        <begin position="36"/>
        <end position="82"/>
    </location>
</feature>
<feature type="region of interest" description="Disordered" evidence="1">
    <location>
        <begin position="1"/>
        <end position="26"/>
    </location>
</feature>
<accession>A0A2D3V7Z0</accession>
<feature type="compositionally biased region" description="Low complexity" evidence="1">
    <location>
        <begin position="13"/>
        <end position="26"/>
    </location>
</feature>